<dbReference type="STRING" id="112248.SAMN05444392_106186"/>
<dbReference type="Gene3D" id="3.40.50.720">
    <property type="entry name" value="NAD(P)-binding Rossmann-like Domain"/>
    <property type="match status" value="1"/>
</dbReference>
<proteinExistence type="inferred from homology"/>
<name>A0A1M4YE07_9BACL</name>
<dbReference type="PANTHER" id="PTHR24321:SF8">
    <property type="entry name" value="ESTRADIOL 17-BETA-DEHYDROGENASE 8-RELATED"/>
    <property type="match status" value="1"/>
</dbReference>
<keyword evidence="4" id="KW-1185">Reference proteome</keyword>
<evidence type="ECO:0000256" key="1">
    <source>
        <dbReference type="ARBA" id="ARBA00006484"/>
    </source>
</evidence>
<evidence type="ECO:0000256" key="2">
    <source>
        <dbReference type="ARBA" id="ARBA00023002"/>
    </source>
</evidence>
<protein>
    <submittedName>
        <fullName evidence="3">NAD(P)-dependent dehydrogenase, short-chain alcohol dehydrogenase family</fullName>
    </submittedName>
</protein>
<dbReference type="GO" id="GO:0016491">
    <property type="term" value="F:oxidoreductase activity"/>
    <property type="evidence" value="ECO:0007669"/>
    <property type="project" value="UniProtKB-KW"/>
</dbReference>
<comment type="similarity">
    <text evidence="1">Belongs to the short-chain dehydrogenases/reductases (SDR) family.</text>
</comment>
<dbReference type="EMBL" id="FQVL01000006">
    <property type="protein sequence ID" value="SHF03990.1"/>
    <property type="molecule type" value="Genomic_DNA"/>
</dbReference>
<dbReference type="PRINTS" id="PR00080">
    <property type="entry name" value="SDRFAMILY"/>
</dbReference>
<sequence>MGRLQEKVAIVTGAASGIGLATAKLMASHGAKVVAADINFDGVKKVVEEIRQAGGDAISVSVNALEEESIQEMITIAKVTYRKVDILFNNVGGTKADKDHAIVDLDKETWDFAFRLNLRSIGYGCKHVIPHLIENSGGSIINTASMAGILGDLDSSAYGSVKAGVISLTRYVATQHGKQGIRCNAVAPGLILTPATEAYFTEEVKQRFVRHNVLNRLGKPEDIAQTVLFLASDASSFITGQTIQVDGGSGIHAGTFAEFMEMRDQH</sequence>
<dbReference type="Proteomes" id="UP000184476">
    <property type="component" value="Unassembled WGS sequence"/>
</dbReference>
<reference evidence="3 4" key="1">
    <citation type="submission" date="2016-11" db="EMBL/GenBank/DDBJ databases">
        <authorList>
            <person name="Jaros S."/>
            <person name="Januszkiewicz K."/>
            <person name="Wedrychowicz H."/>
        </authorList>
    </citation>
    <scope>NUCLEOTIDE SEQUENCE [LARGE SCALE GENOMIC DNA]</scope>
    <source>
        <strain evidence="3 4">DSM 44666</strain>
    </source>
</reference>
<dbReference type="PANTHER" id="PTHR24321">
    <property type="entry name" value="DEHYDROGENASES, SHORT CHAIN"/>
    <property type="match status" value="1"/>
</dbReference>
<dbReference type="PRINTS" id="PR00081">
    <property type="entry name" value="GDHRDH"/>
</dbReference>
<evidence type="ECO:0000313" key="4">
    <source>
        <dbReference type="Proteomes" id="UP000184476"/>
    </source>
</evidence>
<dbReference type="AlphaFoldDB" id="A0A1M4YE07"/>
<dbReference type="OrthoDB" id="9803333at2"/>
<gene>
    <name evidence="3" type="ORF">SAMN05444392_106186</name>
</gene>
<dbReference type="NCBIfam" id="NF005559">
    <property type="entry name" value="PRK07231.1"/>
    <property type="match status" value="1"/>
</dbReference>
<keyword evidence="2" id="KW-0560">Oxidoreductase</keyword>
<dbReference type="SUPFAM" id="SSF51735">
    <property type="entry name" value="NAD(P)-binding Rossmann-fold domains"/>
    <property type="match status" value="1"/>
</dbReference>
<dbReference type="InterPro" id="IPR002347">
    <property type="entry name" value="SDR_fam"/>
</dbReference>
<dbReference type="GO" id="GO:0008206">
    <property type="term" value="P:bile acid metabolic process"/>
    <property type="evidence" value="ECO:0007669"/>
    <property type="project" value="UniProtKB-ARBA"/>
</dbReference>
<dbReference type="CDD" id="cd05233">
    <property type="entry name" value="SDR_c"/>
    <property type="match status" value="1"/>
</dbReference>
<evidence type="ECO:0000313" key="3">
    <source>
        <dbReference type="EMBL" id="SHF03990.1"/>
    </source>
</evidence>
<dbReference type="FunFam" id="3.40.50.720:FF:000084">
    <property type="entry name" value="Short-chain dehydrogenase reductase"/>
    <property type="match status" value="1"/>
</dbReference>
<dbReference type="Pfam" id="PF13561">
    <property type="entry name" value="adh_short_C2"/>
    <property type="match status" value="1"/>
</dbReference>
<organism evidence="3 4">
    <name type="scientific">Seinonella peptonophila</name>
    <dbReference type="NCBI Taxonomy" id="112248"/>
    <lineage>
        <taxon>Bacteria</taxon>
        <taxon>Bacillati</taxon>
        <taxon>Bacillota</taxon>
        <taxon>Bacilli</taxon>
        <taxon>Bacillales</taxon>
        <taxon>Thermoactinomycetaceae</taxon>
        <taxon>Seinonella</taxon>
    </lineage>
</organism>
<dbReference type="InterPro" id="IPR036291">
    <property type="entry name" value="NAD(P)-bd_dom_sf"/>
</dbReference>
<dbReference type="RefSeq" id="WP_073155005.1">
    <property type="nucleotide sequence ID" value="NZ_FQVL01000006.1"/>
</dbReference>
<accession>A0A1M4YE07</accession>